<feature type="binding site" evidence="7">
    <location>
        <position position="552"/>
    </location>
    <ligand>
        <name>substrate</name>
    </ligand>
</feature>
<dbReference type="InterPro" id="IPR038417">
    <property type="entry name" value="Alpga-gal_N_sf"/>
</dbReference>
<feature type="binding site" evidence="7">
    <location>
        <begin position="480"/>
        <end position="484"/>
    </location>
    <ligand>
        <name>substrate</name>
    </ligand>
</feature>
<dbReference type="FunFam" id="3.20.20.70:FF:000118">
    <property type="entry name" value="Alpha-galactosidase"/>
    <property type="match status" value="1"/>
</dbReference>
<dbReference type="AlphaFoldDB" id="A0A9J6RAD7"/>
<evidence type="ECO:0000256" key="2">
    <source>
        <dbReference type="ARBA" id="ARBA00012755"/>
    </source>
</evidence>
<dbReference type="PRINTS" id="PR00743">
    <property type="entry name" value="GLHYDRLASE36"/>
</dbReference>
<feature type="binding site" evidence="7">
    <location>
        <begin position="369"/>
        <end position="370"/>
    </location>
    <ligand>
        <name>substrate</name>
    </ligand>
</feature>
<evidence type="ECO:0000259" key="9">
    <source>
        <dbReference type="Pfam" id="PF16875"/>
    </source>
</evidence>
<reference evidence="10" key="1">
    <citation type="submission" date="2022-11" db="EMBL/GenBank/DDBJ databases">
        <title>WGS of Natronobacillus azotifigens 24KS-1, an anaerobic diazotrophic haloalkaliphile from soda-rich habitats.</title>
        <authorList>
            <person name="Sorokin D.Y."/>
            <person name="Merkel A.Y."/>
        </authorList>
    </citation>
    <scope>NUCLEOTIDE SEQUENCE</scope>
    <source>
        <strain evidence="10">24KS-1</strain>
    </source>
</reference>
<keyword evidence="4 5" id="KW-0326">Glycosidase</keyword>
<evidence type="ECO:0000256" key="5">
    <source>
        <dbReference type="PIRNR" id="PIRNR005536"/>
    </source>
</evidence>
<dbReference type="PIRSF" id="PIRSF005536">
    <property type="entry name" value="Agal"/>
    <property type="match status" value="1"/>
</dbReference>
<comment type="similarity">
    <text evidence="5">Belongs to the glycosyl hydrolase.</text>
</comment>
<accession>A0A9J6RAD7</accession>
<comment type="catalytic activity">
    <reaction evidence="1 5">
        <text>Hydrolysis of terminal, non-reducing alpha-D-galactose residues in alpha-D-galactosides, including galactose oligosaccharides, galactomannans and galactolipids.</text>
        <dbReference type="EC" id="3.2.1.22"/>
    </reaction>
</comment>
<name>A0A9J6RAD7_9BACI</name>
<dbReference type="Gene3D" id="3.20.20.70">
    <property type="entry name" value="Aldolase class I"/>
    <property type="match status" value="1"/>
</dbReference>
<dbReference type="SUPFAM" id="SSF51445">
    <property type="entry name" value="(Trans)glycosidases"/>
    <property type="match status" value="1"/>
</dbReference>
<evidence type="ECO:0000256" key="6">
    <source>
        <dbReference type="PIRSR" id="PIRSR005536-1"/>
    </source>
</evidence>
<evidence type="ECO:0000313" key="10">
    <source>
        <dbReference type="EMBL" id="MCZ0702268.1"/>
    </source>
</evidence>
<evidence type="ECO:0000256" key="1">
    <source>
        <dbReference type="ARBA" id="ARBA00001255"/>
    </source>
</evidence>
<keyword evidence="11" id="KW-1185">Reference proteome</keyword>
<dbReference type="Pfam" id="PF16874">
    <property type="entry name" value="Glyco_hydro_36C"/>
    <property type="match status" value="1"/>
</dbReference>
<dbReference type="EC" id="3.2.1.22" evidence="2 5"/>
<dbReference type="InterPro" id="IPR017853">
    <property type="entry name" value="GH"/>
</dbReference>
<sequence length="739" mass="84906">MPIQFHEKEQTFHIFNDEISYIFNILNNNQLGHLYYGKRITDQPNYSHLTRVKHRSLSAYIVDEENPNSLSLHHTMQEYPTYGTTDFRYPAYEIIQENGSSITNFEFSSYQIYRGKKTIDGLPATYVEEDDEATTLEIVLSDKLINAELILSYTIFEELPVLTRHSRFVNKGTAPLMLTKAMSSVIDFPDYNYEMVHLAGAWSRERHVKVRKLEQGVQSIHSMTGTTSAEHNPFIALKRPHTDENSGEAFGFNLVYSGNHLGQIEVDTFDHTRICLGIHPDTFEWKLAEAEQFQTPEVVMVYADQGLNKMSQAYHKLYRTRLARGKWRDKPRPVLVNNWEATEMEFTESQVVEIAKAGKALGAELFVLDDGWFGDRNHDRAGLGDWNRTNLTKLPEGIPGLASKIEQLGLKFGLWFEPEMVNKDSELYRAHPDWIIQTPDRSASPSRNQHVLDFSRTEVVDYIYEAMREVLASARISYVKWDMNRYITECFSHGRAAVEQGKTFHKYILGVYSLYERLINEFPDILFESCSSGGARFDPGMLYYAPQVWTSDDTDAIERLKIQYGTSYAYPLSSMGAHVSAVPNQQVGRITPIETRANVAMFGVFGYELDLNLLSDKEKQQVKRQIAFYKKHRKLILEGNFYRITSPFSAGETIWMVVSEDQTEAIFGFYKTLNQPNKPIKRFKMVGLDPDQAYQINEDTKQVYYGDALMYAGIIIDDAQLCEDGADFSSTILHLKSIR</sequence>
<feature type="active site" description="Proton donor" evidence="6">
    <location>
        <position position="552"/>
    </location>
</feature>
<dbReference type="CDD" id="cd14791">
    <property type="entry name" value="GH36"/>
    <property type="match status" value="1"/>
</dbReference>
<dbReference type="InterPro" id="IPR031705">
    <property type="entry name" value="Glyco_hydro_36_C"/>
</dbReference>
<dbReference type="InterPro" id="IPR013785">
    <property type="entry name" value="Aldolase_TIM"/>
</dbReference>
<comment type="caution">
    <text evidence="10">The sequence shown here is derived from an EMBL/GenBank/DDBJ whole genome shotgun (WGS) entry which is preliminary data.</text>
</comment>
<dbReference type="Gene3D" id="2.60.40.1180">
    <property type="entry name" value="Golgi alpha-mannosidase II"/>
    <property type="match status" value="1"/>
</dbReference>
<feature type="binding site" evidence="7">
    <location>
        <position position="447"/>
    </location>
    <ligand>
        <name>substrate</name>
    </ligand>
</feature>
<dbReference type="InterPro" id="IPR013780">
    <property type="entry name" value="Glyco_hydro_b"/>
</dbReference>
<feature type="domain" description="Glycosyl hydrolase family 36 C-terminal" evidence="8">
    <location>
        <begin position="653"/>
        <end position="735"/>
    </location>
</feature>
<dbReference type="Pfam" id="PF02065">
    <property type="entry name" value="Melibiase"/>
    <property type="match status" value="1"/>
</dbReference>
<evidence type="ECO:0000313" key="11">
    <source>
        <dbReference type="Proteomes" id="UP001084197"/>
    </source>
</evidence>
<keyword evidence="3 5" id="KW-0378">Hydrolase</keyword>
<feature type="domain" description="Glycosyl hydrolase family 36 N-terminal" evidence="9">
    <location>
        <begin position="30"/>
        <end position="288"/>
    </location>
</feature>
<dbReference type="GO" id="GO:0004557">
    <property type="term" value="F:alpha-galactosidase activity"/>
    <property type="evidence" value="ECO:0007669"/>
    <property type="project" value="UniProtKB-UniRule"/>
</dbReference>
<evidence type="ECO:0000256" key="7">
    <source>
        <dbReference type="PIRSR" id="PIRSR005536-2"/>
    </source>
</evidence>
<dbReference type="Gene3D" id="2.70.98.60">
    <property type="entry name" value="alpha-galactosidase from lactobacil brevis"/>
    <property type="match status" value="1"/>
</dbReference>
<dbReference type="EMBL" id="JAPRAT010000004">
    <property type="protein sequence ID" value="MCZ0702268.1"/>
    <property type="molecule type" value="Genomic_DNA"/>
</dbReference>
<dbReference type="RefSeq" id="WP_268779035.1">
    <property type="nucleotide sequence ID" value="NZ_JAPRAT010000004.1"/>
</dbReference>
<dbReference type="InterPro" id="IPR031704">
    <property type="entry name" value="Glyco_hydro_36_N"/>
</dbReference>
<evidence type="ECO:0000256" key="4">
    <source>
        <dbReference type="ARBA" id="ARBA00023295"/>
    </source>
</evidence>
<protein>
    <recommendedName>
        <fullName evidence="2 5">Alpha-galactosidase</fullName>
        <ecNumber evidence="2 5">3.2.1.22</ecNumber>
    </recommendedName>
</protein>
<dbReference type="InterPro" id="IPR002252">
    <property type="entry name" value="Glyco_hydro_36"/>
</dbReference>
<evidence type="ECO:0000259" key="8">
    <source>
        <dbReference type="Pfam" id="PF16874"/>
    </source>
</evidence>
<dbReference type="PANTHER" id="PTHR43053:SF3">
    <property type="entry name" value="ALPHA-GALACTOSIDASE C-RELATED"/>
    <property type="match status" value="1"/>
</dbReference>
<dbReference type="PANTHER" id="PTHR43053">
    <property type="entry name" value="GLYCOSIDASE FAMILY 31"/>
    <property type="match status" value="1"/>
</dbReference>
<dbReference type="GO" id="GO:0016052">
    <property type="term" value="P:carbohydrate catabolic process"/>
    <property type="evidence" value="ECO:0007669"/>
    <property type="project" value="InterPro"/>
</dbReference>
<gene>
    <name evidence="10" type="ORF">OWO01_03460</name>
</gene>
<organism evidence="10 11">
    <name type="scientific">Natronobacillus azotifigens</name>
    <dbReference type="NCBI Taxonomy" id="472978"/>
    <lineage>
        <taxon>Bacteria</taxon>
        <taxon>Bacillati</taxon>
        <taxon>Bacillota</taxon>
        <taxon>Bacilli</taxon>
        <taxon>Bacillales</taxon>
        <taxon>Bacillaceae</taxon>
        <taxon>Natronobacillus</taxon>
    </lineage>
</organism>
<dbReference type="Proteomes" id="UP001084197">
    <property type="component" value="Unassembled WGS sequence"/>
</dbReference>
<proteinExistence type="inferred from homology"/>
<feature type="binding site" evidence="7">
    <location>
        <position position="202"/>
    </location>
    <ligand>
        <name>substrate</name>
    </ligand>
</feature>
<dbReference type="Pfam" id="PF16875">
    <property type="entry name" value="Glyco_hydro_36N"/>
    <property type="match status" value="1"/>
</dbReference>
<evidence type="ECO:0000256" key="3">
    <source>
        <dbReference type="ARBA" id="ARBA00022801"/>
    </source>
</evidence>
<dbReference type="InterPro" id="IPR050985">
    <property type="entry name" value="Alpha-glycosidase_related"/>
</dbReference>
<feature type="active site" description="Nucleophile" evidence="6">
    <location>
        <position position="482"/>
    </location>
</feature>
<feature type="binding site" evidence="7">
    <location>
        <position position="530"/>
    </location>
    <ligand>
        <name>substrate</name>
    </ligand>
</feature>